<dbReference type="PIRSF" id="PIRSF000124">
    <property type="entry name" value="UDPglc_GDPman_dh"/>
    <property type="match status" value="1"/>
</dbReference>
<evidence type="ECO:0000256" key="10">
    <source>
        <dbReference type="PIRSR" id="PIRSR500134-3"/>
    </source>
</evidence>
<dbReference type="PIRSF" id="PIRSF500134">
    <property type="entry name" value="UDPglc_DH_bac"/>
    <property type="match status" value="1"/>
</dbReference>
<dbReference type="GO" id="GO:0006065">
    <property type="term" value="P:UDP-glucuronate biosynthetic process"/>
    <property type="evidence" value="ECO:0007669"/>
    <property type="project" value="UniProtKB-UniPathway"/>
</dbReference>
<dbReference type="PANTHER" id="PTHR43750">
    <property type="entry name" value="UDP-GLUCOSE 6-DEHYDROGENASE TUAD"/>
    <property type="match status" value="1"/>
</dbReference>
<dbReference type="Gene3D" id="1.20.5.100">
    <property type="entry name" value="Cytochrome c1, transmembrane anchor, C-terminal"/>
    <property type="match status" value="1"/>
</dbReference>
<dbReference type="NCBIfam" id="TIGR03026">
    <property type="entry name" value="NDP-sugDHase"/>
    <property type="match status" value="1"/>
</dbReference>
<evidence type="ECO:0000256" key="7">
    <source>
        <dbReference type="PIRNR" id="PIRNR000124"/>
    </source>
</evidence>
<feature type="binding site" evidence="9">
    <location>
        <position position="265"/>
    </location>
    <ligand>
        <name>substrate</name>
    </ligand>
</feature>
<feature type="binding site" evidence="9">
    <location>
        <begin position="257"/>
        <end position="261"/>
    </location>
    <ligand>
        <name>substrate</name>
    </ligand>
</feature>
<dbReference type="InterPro" id="IPR036220">
    <property type="entry name" value="UDP-Glc/GDP-Man_DH_C_sf"/>
</dbReference>
<feature type="domain" description="UDP-glucose/GDP-mannose dehydrogenase C-terminal" evidence="11">
    <location>
        <begin position="321"/>
        <end position="422"/>
    </location>
</feature>
<dbReference type="Pfam" id="PF03720">
    <property type="entry name" value="UDPG_MGDP_dh_C"/>
    <property type="match status" value="1"/>
</dbReference>
<dbReference type="EMBL" id="MEUA01000025">
    <property type="protein sequence ID" value="OGC15110.1"/>
    <property type="molecule type" value="Genomic_DNA"/>
</dbReference>
<dbReference type="AlphaFoldDB" id="A0A1F4S3Y1"/>
<feature type="binding site" evidence="10">
    <location>
        <position position="335"/>
    </location>
    <ligand>
        <name>NAD(+)</name>
        <dbReference type="ChEBI" id="CHEBI:57540"/>
    </ligand>
</feature>
<dbReference type="PANTHER" id="PTHR43750:SF3">
    <property type="entry name" value="UDP-GLUCOSE 6-DEHYDROGENASE TUAD"/>
    <property type="match status" value="1"/>
</dbReference>
<sequence>MKLAVIGTGYVGLVTGACFANLGNDVVCIDKDQKRLEIFSKGDIPFYEPGLPELVSKNHKAKRLIFSHDILSAVLNSEVIFIAVGTPPKSNGQADISAVISVAQSIAKALKSKKGNKSRKFKVIVNKSTVPVGMGDIVTKILTENKIPEKDFSVVSNPEFLREGSAISDFMNPDRIVVGASNNRAFNLITELYRPLNAHIIFTSVKSAELIKYASNAFLATKISFINEIANICEKVGSDVLEVANAMGLDKRIGKQFLNAGIGYGGSCFPKDVLALMHLAREQGYDPQILSSVTEVNDFQVDLFVGKILKELKKLRGKKISVLGLSFKPDTDDLREAPSLEIIDSLIKKGAKITVYDPAVSVNSKKQLTAISFADGVYDAIAGADAVVIVTEWAEFRELDFERAKKLVKNKIIFDGRNIYDPKRVREAGFKYIGVGR</sequence>
<dbReference type="UniPathway" id="UPA00038">
    <property type="reaction ID" value="UER00491"/>
</dbReference>
<feature type="binding site" evidence="9">
    <location>
        <position position="212"/>
    </location>
    <ligand>
        <name>substrate</name>
    </ligand>
</feature>
<dbReference type="EC" id="1.1.1.22" evidence="3 7"/>
<feature type="binding site" evidence="10">
    <location>
        <position position="35"/>
    </location>
    <ligand>
        <name>NAD(+)</name>
        <dbReference type="ChEBI" id="CHEBI:57540"/>
    </ligand>
</feature>
<dbReference type="PROSITE" id="PS51257">
    <property type="entry name" value="PROKAR_LIPOPROTEIN"/>
    <property type="match status" value="1"/>
</dbReference>
<dbReference type="InterPro" id="IPR008927">
    <property type="entry name" value="6-PGluconate_DH-like_C_sf"/>
</dbReference>
<dbReference type="InterPro" id="IPR014027">
    <property type="entry name" value="UDP-Glc/GDP-Man_DH_C"/>
</dbReference>
<comment type="catalytic activity">
    <reaction evidence="6 7">
        <text>UDP-alpha-D-glucose + 2 NAD(+) + H2O = UDP-alpha-D-glucuronate + 2 NADH + 3 H(+)</text>
        <dbReference type="Rhea" id="RHEA:23596"/>
        <dbReference type="ChEBI" id="CHEBI:15377"/>
        <dbReference type="ChEBI" id="CHEBI:15378"/>
        <dbReference type="ChEBI" id="CHEBI:57540"/>
        <dbReference type="ChEBI" id="CHEBI:57945"/>
        <dbReference type="ChEBI" id="CHEBI:58052"/>
        <dbReference type="ChEBI" id="CHEBI:58885"/>
        <dbReference type="EC" id="1.1.1.22"/>
    </reaction>
</comment>
<feature type="active site" description="Nucleophile" evidence="8">
    <location>
        <position position="268"/>
    </location>
</feature>
<dbReference type="GO" id="GO:0051287">
    <property type="term" value="F:NAD binding"/>
    <property type="evidence" value="ECO:0007669"/>
    <property type="project" value="InterPro"/>
</dbReference>
<evidence type="ECO:0000256" key="1">
    <source>
        <dbReference type="ARBA" id="ARBA00004701"/>
    </source>
</evidence>
<dbReference type="SUPFAM" id="SSF51735">
    <property type="entry name" value="NAD(P)-binding Rossmann-fold domains"/>
    <property type="match status" value="1"/>
</dbReference>
<feature type="binding site" evidence="10">
    <location>
        <position position="86"/>
    </location>
    <ligand>
        <name>NAD(+)</name>
        <dbReference type="ChEBI" id="CHEBI:57540"/>
    </ligand>
</feature>
<dbReference type="SUPFAM" id="SSF48179">
    <property type="entry name" value="6-phosphogluconate dehydrogenase C-terminal domain-like"/>
    <property type="match status" value="1"/>
</dbReference>
<dbReference type="Proteomes" id="UP000177905">
    <property type="component" value="Unassembled WGS sequence"/>
</dbReference>
<dbReference type="Pfam" id="PF00984">
    <property type="entry name" value="UDPG_MGDP_dh"/>
    <property type="match status" value="1"/>
</dbReference>
<dbReference type="Pfam" id="PF03721">
    <property type="entry name" value="UDPG_MGDP_dh_N"/>
    <property type="match status" value="1"/>
</dbReference>
<comment type="pathway">
    <text evidence="1">Nucleotide-sugar biosynthesis; UDP-alpha-D-glucuronate biosynthesis; UDP-alpha-D-glucuronate from UDP-alpha-D-glucose: step 1/1.</text>
</comment>
<feature type="binding site" evidence="10">
    <location>
        <position position="30"/>
    </location>
    <ligand>
        <name>NAD(+)</name>
        <dbReference type="ChEBI" id="CHEBI:57540"/>
    </ligand>
</feature>
<feature type="binding site" evidence="10">
    <location>
        <position position="271"/>
    </location>
    <ligand>
        <name>NAD(+)</name>
        <dbReference type="ChEBI" id="CHEBI:57540"/>
    </ligand>
</feature>
<feature type="binding site" evidence="10">
    <location>
        <position position="163"/>
    </location>
    <ligand>
        <name>NAD(+)</name>
        <dbReference type="ChEBI" id="CHEBI:57540"/>
    </ligand>
</feature>
<dbReference type="InterPro" id="IPR014026">
    <property type="entry name" value="UDP-Glc/GDP-Man_DH_dimer"/>
</dbReference>
<evidence type="ECO:0000259" key="11">
    <source>
        <dbReference type="SMART" id="SM00984"/>
    </source>
</evidence>
<keyword evidence="5 7" id="KW-0520">NAD</keyword>
<dbReference type="Gene3D" id="3.40.50.720">
    <property type="entry name" value="NAD(P)-binding Rossmann-like Domain"/>
    <property type="match status" value="2"/>
</dbReference>
<keyword evidence="4 7" id="KW-0560">Oxidoreductase</keyword>
<dbReference type="SUPFAM" id="SSF52413">
    <property type="entry name" value="UDP-glucose/GDP-mannose dehydrogenase C-terminal domain"/>
    <property type="match status" value="1"/>
</dbReference>
<proteinExistence type="inferred from homology"/>
<dbReference type="GO" id="GO:0000271">
    <property type="term" value="P:polysaccharide biosynthetic process"/>
    <property type="evidence" value="ECO:0007669"/>
    <property type="project" value="InterPro"/>
</dbReference>
<dbReference type="SMART" id="SM00984">
    <property type="entry name" value="UDPG_MGDP_dh_C"/>
    <property type="match status" value="1"/>
</dbReference>
<feature type="binding site" evidence="9">
    <location>
        <position position="328"/>
    </location>
    <ligand>
        <name>substrate</name>
    </ligand>
</feature>
<evidence type="ECO:0000256" key="2">
    <source>
        <dbReference type="ARBA" id="ARBA00006601"/>
    </source>
</evidence>
<evidence type="ECO:0000256" key="4">
    <source>
        <dbReference type="ARBA" id="ARBA00023002"/>
    </source>
</evidence>
<dbReference type="InterPro" id="IPR001732">
    <property type="entry name" value="UDP-Glc/GDP-Man_DH_N"/>
</dbReference>
<accession>A0A1F4S3Y1</accession>
<dbReference type="GO" id="GO:0003979">
    <property type="term" value="F:UDP-glucose 6-dehydrogenase activity"/>
    <property type="evidence" value="ECO:0007669"/>
    <property type="project" value="UniProtKB-EC"/>
</dbReference>
<evidence type="ECO:0000256" key="6">
    <source>
        <dbReference type="ARBA" id="ARBA00047473"/>
    </source>
</evidence>
<organism evidence="12 13">
    <name type="scientific">candidate division WOR-1 bacterium RIFOXYB2_FULL_36_35</name>
    <dbReference type="NCBI Taxonomy" id="1802578"/>
    <lineage>
        <taxon>Bacteria</taxon>
        <taxon>Bacillati</taxon>
        <taxon>Saganbacteria</taxon>
    </lineage>
</organism>
<feature type="binding site" evidence="9">
    <location>
        <begin position="160"/>
        <end position="163"/>
    </location>
    <ligand>
        <name>substrate</name>
    </ligand>
</feature>
<evidence type="ECO:0000313" key="13">
    <source>
        <dbReference type="Proteomes" id="UP000177905"/>
    </source>
</evidence>
<name>A0A1F4S3Y1_UNCSA</name>
<protein>
    <recommendedName>
        <fullName evidence="3 7">UDP-glucose 6-dehydrogenase</fullName>
        <ecNumber evidence="3 7">1.1.1.22</ecNumber>
    </recommendedName>
</protein>
<evidence type="ECO:0000256" key="8">
    <source>
        <dbReference type="PIRSR" id="PIRSR500134-1"/>
    </source>
</evidence>
<dbReference type="InterPro" id="IPR028357">
    <property type="entry name" value="UDPglc_DH_bac"/>
</dbReference>
<evidence type="ECO:0000256" key="5">
    <source>
        <dbReference type="ARBA" id="ARBA00023027"/>
    </source>
</evidence>
<feature type="binding site" evidence="10">
    <location>
        <position position="129"/>
    </location>
    <ligand>
        <name>NAD(+)</name>
        <dbReference type="ChEBI" id="CHEBI:57540"/>
    </ligand>
</feature>
<gene>
    <name evidence="12" type="ORF">A2290_02780</name>
</gene>
<evidence type="ECO:0000256" key="3">
    <source>
        <dbReference type="ARBA" id="ARBA00012954"/>
    </source>
</evidence>
<evidence type="ECO:0000256" key="9">
    <source>
        <dbReference type="PIRSR" id="PIRSR500134-2"/>
    </source>
</evidence>
<dbReference type="InterPro" id="IPR036291">
    <property type="entry name" value="NAD(P)-bd_dom_sf"/>
</dbReference>
<comment type="caution">
    <text evidence="12">The sequence shown here is derived from an EMBL/GenBank/DDBJ whole genome shotgun (WGS) entry which is preliminary data.</text>
</comment>
<evidence type="ECO:0000313" key="12">
    <source>
        <dbReference type="EMBL" id="OGC15110.1"/>
    </source>
</evidence>
<comment type="similarity">
    <text evidence="2 7">Belongs to the UDP-glucose/GDP-mannose dehydrogenase family.</text>
</comment>
<reference evidence="12 13" key="1">
    <citation type="journal article" date="2016" name="Nat. Commun.">
        <title>Thousands of microbial genomes shed light on interconnected biogeochemical processes in an aquifer system.</title>
        <authorList>
            <person name="Anantharaman K."/>
            <person name="Brown C.T."/>
            <person name="Hug L.A."/>
            <person name="Sharon I."/>
            <person name="Castelle C.J."/>
            <person name="Probst A.J."/>
            <person name="Thomas B.C."/>
            <person name="Singh A."/>
            <person name="Wilkins M.J."/>
            <person name="Karaoz U."/>
            <person name="Brodie E.L."/>
            <person name="Williams K.H."/>
            <person name="Hubbard S.S."/>
            <person name="Banfield J.F."/>
        </authorList>
    </citation>
    <scope>NUCLEOTIDE SEQUENCE [LARGE SCALE GENOMIC DNA]</scope>
</reference>
<dbReference type="InterPro" id="IPR017476">
    <property type="entry name" value="UDP-Glc/GDP-Man"/>
</dbReference>